<dbReference type="GO" id="GO:0005543">
    <property type="term" value="F:phospholipid binding"/>
    <property type="evidence" value="ECO:0007669"/>
    <property type="project" value="TreeGrafter"/>
</dbReference>
<name>A0A165HWX0_9GAMM</name>
<organism evidence="3 4">
    <name type="scientific">Wohlfahrtiimonas chitiniclastica</name>
    <dbReference type="NCBI Taxonomy" id="400946"/>
    <lineage>
        <taxon>Bacteria</taxon>
        <taxon>Pseudomonadati</taxon>
        <taxon>Pseudomonadota</taxon>
        <taxon>Gammaproteobacteria</taxon>
        <taxon>Cardiobacteriales</taxon>
        <taxon>Ignatzschineriaceae</taxon>
        <taxon>Wohlfahrtiimonas</taxon>
    </lineage>
</organism>
<sequence length="151" mass="16140">MNTRAVNFSVGLFMILGVVALIWLALSASTTDGRFGKQISVSASFDNVGSLKVKAPVMIGGVRVGRVSNIALDPDDFRAVVTMKLDDQFEIPNDTSAMIYTAGLVGEQYIALDPGGSPIPLENDSQIKMTQSAIVIERLIGQFLTSMGNKD</sequence>
<dbReference type="GO" id="GO:0005548">
    <property type="term" value="F:phospholipid transporter activity"/>
    <property type="evidence" value="ECO:0007669"/>
    <property type="project" value="TreeGrafter"/>
</dbReference>
<dbReference type="NCBIfam" id="TIGR04430">
    <property type="entry name" value="OM_asym_MlaD"/>
    <property type="match status" value="1"/>
</dbReference>
<evidence type="ECO:0000313" key="4">
    <source>
        <dbReference type="Proteomes" id="UP000680020"/>
    </source>
</evidence>
<reference evidence="3" key="1">
    <citation type="submission" date="2021-03" db="EMBL/GenBank/DDBJ databases">
        <title>Identification and antibiotic profiling of Wohlfahrtiimonas chitiniclastica, an underestimated human pathogen.</title>
        <authorList>
            <person name="Kopf A."/>
            <person name="Bunk B."/>
            <person name="Coldewey S."/>
            <person name="Gunzer F."/>
            <person name="Riedel T."/>
            <person name="Schroettner P."/>
        </authorList>
    </citation>
    <scope>NUCLEOTIDE SEQUENCE</scope>
    <source>
        <strain evidence="3">DSM 100917</strain>
    </source>
</reference>
<evidence type="ECO:0000259" key="2">
    <source>
        <dbReference type="Pfam" id="PF02470"/>
    </source>
</evidence>
<protein>
    <submittedName>
        <fullName evidence="3">Outer membrane lipid asymmetry maintenance protein MlaD</fullName>
    </submittedName>
</protein>
<dbReference type="EMBL" id="JAGIBU010000001">
    <property type="protein sequence ID" value="MBS7824001.1"/>
    <property type="molecule type" value="Genomic_DNA"/>
</dbReference>
<dbReference type="PANTHER" id="PTHR33371">
    <property type="entry name" value="INTERMEMBRANE PHOSPHOLIPID TRANSPORT SYSTEM BINDING PROTEIN MLAD-RELATED"/>
    <property type="match status" value="1"/>
</dbReference>
<dbReference type="InterPro" id="IPR052336">
    <property type="entry name" value="MlaD_Phospholipid_Transporter"/>
</dbReference>
<dbReference type="Proteomes" id="UP000680020">
    <property type="component" value="Unassembled WGS sequence"/>
</dbReference>
<dbReference type="Pfam" id="PF02470">
    <property type="entry name" value="MlaD"/>
    <property type="match status" value="1"/>
</dbReference>
<dbReference type="RefSeq" id="WP_008314429.1">
    <property type="nucleotide sequence ID" value="NZ_CP115969.1"/>
</dbReference>
<evidence type="ECO:0000256" key="1">
    <source>
        <dbReference type="SAM" id="Phobius"/>
    </source>
</evidence>
<dbReference type="AlphaFoldDB" id="A0A165HWX0"/>
<dbReference type="InterPro" id="IPR003399">
    <property type="entry name" value="Mce/MlaD"/>
</dbReference>
<keyword evidence="1" id="KW-1133">Transmembrane helix</keyword>
<evidence type="ECO:0000313" key="3">
    <source>
        <dbReference type="EMBL" id="MBS7824001.1"/>
    </source>
</evidence>
<proteinExistence type="predicted"/>
<comment type="caution">
    <text evidence="3">The sequence shown here is derived from an EMBL/GenBank/DDBJ whole genome shotgun (WGS) entry which is preliminary data.</text>
</comment>
<keyword evidence="1" id="KW-0472">Membrane</keyword>
<dbReference type="InterPro" id="IPR030970">
    <property type="entry name" value="ABC_MlaD"/>
</dbReference>
<feature type="transmembrane region" description="Helical" evidence="1">
    <location>
        <begin position="6"/>
        <end position="26"/>
    </location>
</feature>
<gene>
    <name evidence="3" type="primary">mlaD</name>
    <name evidence="3" type="ORF">J7561_02130</name>
</gene>
<keyword evidence="1" id="KW-0812">Transmembrane</keyword>
<accession>A0A165HWX0</accession>
<dbReference type="GeneID" id="58262924"/>
<feature type="domain" description="Mce/MlaD" evidence="2">
    <location>
        <begin position="39"/>
        <end position="115"/>
    </location>
</feature>
<dbReference type="PANTHER" id="PTHR33371:SF4">
    <property type="entry name" value="INTERMEMBRANE PHOSPHOLIPID TRANSPORT SYSTEM BINDING PROTEIN MLAD"/>
    <property type="match status" value="1"/>
</dbReference>